<evidence type="ECO:0000313" key="2">
    <source>
        <dbReference type="Proteomes" id="UP000499080"/>
    </source>
</evidence>
<dbReference type="AlphaFoldDB" id="A0A4Y2UMI1"/>
<proteinExistence type="predicted"/>
<dbReference type="EMBL" id="BGPR01038262">
    <property type="protein sequence ID" value="GBO14078.1"/>
    <property type="molecule type" value="Genomic_DNA"/>
</dbReference>
<evidence type="ECO:0000313" key="1">
    <source>
        <dbReference type="EMBL" id="GBO14078.1"/>
    </source>
</evidence>
<protein>
    <submittedName>
        <fullName evidence="1">Uncharacterized protein</fullName>
    </submittedName>
</protein>
<name>A0A4Y2UMI1_ARAVE</name>
<sequence length="124" mass="13774">MAAKGIETRVATVDADTYIVRCGSAKATSHNIDAIIGQEVDLVVLLIAFASPESIIYCMKPGKRKVEAKLFSNGICTNSTPLEEEKFEFDQVVEESGEIRLRASVKVIYAYFYVGRLLVYRLGY</sequence>
<reference evidence="1 2" key="1">
    <citation type="journal article" date="2019" name="Sci. Rep.">
        <title>Orb-weaving spider Araneus ventricosus genome elucidates the spidroin gene catalogue.</title>
        <authorList>
            <person name="Kono N."/>
            <person name="Nakamura H."/>
            <person name="Ohtoshi R."/>
            <person name="Moran D.A.P."/>
            <person name="Shinohara A."/>
            <person name="Yoshida Y."/>
            <person name="Fujiwara M."/>
            <person name="Mori M."/>
            <person name="Tomita M."/>
            <person name="Arakawa K."/>
        </authorList>
    </citation>
    <scope>NUCLEOTIDE SEQUENCE [LARGE SCALE GENOMIC DNA]</scope>
</reference>
<organism evidence="1 2">
    <name type="scientific">Araneus ventricosus</name>
    <name type="common">Orbweaver spider</name>
    <name type="synonym">Epeira ventricosa</name>
    <dbReference type="NCBI Taxonomy" id="182803"/>
    <lineage>
        <taxon>Eukaryota</taxon>
        <taxon>Metazoa</taxon>
        <taxon>Ecdysozoa</taxon>
        <taxon>Arthropoda</taxon>
        <taxon>Chelicerata</taxon>
        <taxon>Arachnida</taxon>
        <taxon>Araneae</taxon>
        <taxon>Araneomorphae</taxon>
        <taxon>Entelegynae</taxon>
        <taxon>Araneoidea</taxon>
        <taxon>Araneidae</taxon>
        <taxon>Araneus</taxon>
    </lineage>
</organism>
<dbReference type="Proteomes" id="UP000499080">
    <property type="component" value="Unassembled WGS sequence"/>
</dbReference>
<keyword evidence="2" id="KW-1185">Reference proteome</keyword>
<accession>A0A4Y2UMI1</accession>
<comment type="caution">
    <text evidence="1">The sequence shown here is derived from an EMBL/GenBank/DDBJ whole genome shotgun (WGS) entry which is preliminary data.</text>
</comment>
<gene>
    <name evidence="1" type="ORF">AVEN_62539_1</name>
</gene>